<dbReference type="GO" id="GO:0006307">
    <property type="term" value="P:DNA alkylation repair"/>
    <property type="evidence" value="ECO:0007669"/>
    <property type="project" value="TreeGrafter"/>
</dbReference>
<dbReference type="GO" id="GO:0051747">
    <property type="term" value="F:cytosine C-5 DNA demethylase activity"/>
    <property type="evidence" value="ECO:0007669"/>
    <property type="project" value="TreeGrafter"/>
</dbReference>
<feature type="binding site" evidence="1">
    <location>
        <position position="281"/>
    </location>
    <ligand>
        <name>2-oxoglutarate</name>
        <dbReference type="ChEBI" id="CHEBI:16810"/>
    </ligand>
</feature>
<feature type="binding site" evidence="1">
    <location>
        <position position="283"/>
    </location>
    <ligand>
        <name>2-oxoglutarate</name>
        <dbReference type="ChEBI" id="CHEBI:16810"/>
    </ligand>
</feature>
<dbReference type="InterPro" id="IPR032852">
    <property type="entry name" value="ALKBH2"/>
</dbReference>
<evidence type="ECO:0000313" key="5">
    <source>
        <dbReference type="Proteomes" id="UP000246740"/>
    </source>
</evidence>
<feature type="binding site" evidence="1">
    <location>
        <position position="357"/>
    </location>
    <ligand>
        <name>2-oxoglutarate</name>
        <dbReference type="ChEBI" id="CHEBI:16810"/>
    </ligand>
</feature>
<gene>
    <name evidence="4" type="ORF">BCV70DRAFT_229290</name>
</gene>
<dbReference type="PROSITE" id="PS51471">
    <property type="entry name" value="FE2OG_OXY"/>
    <property type="match status" value="1"/>
</dbReference>
<evidence type="ECO:0000256" key="2">
    <source>
        <dbReference type="SAM" id="MobiDB-lite"/>
    </source>
</evidence>
<dbReference type="AlphaFoldDB" id="A0A317XY97"/>
<feature type="region of interest" description="Disordered" evidence="2">
    <location>
        <begin position="80"/>
        <end position="103"/>
    </location>
</feature>
<dbReference type="PANTHER" id="PTHR31573">
    <property type="entry name" value="ALPHA-KETOGLUTARATE-DEPENDENT DIOXYGENASE ALKB HOMOLOG 2"/>
    <property type="match status" value="1"/>
</dbReference>
<keyword evidence="5" id="KW-1185">Reference proteome</keyword>
<dbReference type="InterPro" id="IPR027450">
    <property type="entry name" value="AlkB-like"/>
</dbReference>
<dbReference type="Pfam" id="PF13532">
    <property type="entry name" value="2OG-FeII_Oxy_2"/>
    <property type="match status" value="1"/>
</dbReference>
<feature type="domain" description="Fe2OG dioxygenase" evidence="3">
    <location>
        <begin position="274"/>
        <end position="378"/>
    </location>
</feature>
<protein>
    <recommendedName>
        <fullName evidence="3">Fe2OG dioxygenase domain-containing protein</fullName>
    </recommendedName>
</protein>
<dbReference type="GO" id="GO:0008198">
    <property type="term" value="F:ferrous iron binding"/>
    <property type="evidence" value="ECO:0007669"/>
    <property type="project" value="TreeGrafter"/>
</dbReference>
<proteinExistence type="predicted"/>
<organism evidence="4 5">
    <name type="scientific">Testicularia cyperi</name>
    <dbReference type="NCBI Taxonomy" id="1882483"/>
    <lineage>
        <taxon>Eukaryota</taxon>
        <taxon>Fungi</taxon>
        <taxon>Dikarya</taxon>
        <taxon>Basidiomycota</taxon>
        <taxon>Ustilaginomycotina</taxon>
        <taxon>Ustilaginomycetes</taxon>
        <taxon>Ustilaginales</taxon>
        <taxon>Anthracoideaceae</taxon>
        <taxon>Testicularia</taxon>
    </lineage>
</organism>
<feature type="binding site" evidence="1">
    <location>
        <position position="293"/>
    </location>
    <ligand>
        <name>2-oxoglutarate</name>
        <dbReference type="ChEBI" id="CHEBI:16810"/>
    </ligand>
</feature>
<feature type="region of interest" description="Disordered" evidence="2">
    <location>
        <begin position="394"/>
        <end position="414"/>
    </location>
</feature>
<dbReference type="STRING" id="1882483.A0A317XY97"/>
<evidence type="ECO:0000259" key="3">
    <source>
        <dbReference type="PROSITE" id="PS51471"/>
    </source>
</evidence>
<feature type="binding site" evidence="1">
    <location>
        <position position="369"/>
    </location>
    <ligand>
        <name>2-oxoglutarate</name>
        <dbReference type="ChEBI" id="CHEBI:16810"/>
    </ligand>
</feature>
<feature type="binding site" evidence="1">
    <location>
        <position position="375"/>
    </location>
    <ligand>
        <name>2-oxoglutarate</name>
        <dbReference type="ChEBI" id="CHEBI:16810"/>
    </ligand>
</feature>
<evidence type="ECO:0000313" key="4">
    <source>
        <dbReference type="EMBL" id="PWZ02878.1"/>
    </source>
</evidence>
<dbReference type="InParanoid" id="A0A317XY97"/>
<dbReference type="FunFam" id="2.60.120.590:FF:000041">
    <property type="entry name" value="Chromosome 1, whole genome shotgun sequence"/>
    <property type="match status" value="1"/>
</dbReference>
<dbReference type="SUPFAM" id="SSF51197">
    <property type="entry name" value="Clavaminate synthase-like"/>
    <property type="match status" value="1"/>
</dbReference>
<dbReference type="InterPro" id="IPR005123">
    <property type="entry name" value="Oxoglu/Fe-dep_dioxygenase_dom"/>
</dbReference>
<dbReference type="Proteomes" id="UP000246740">
    <property type="component" value="Unassembled WGS sequence"/>
</dbReference>
<dbReference type="InterPro" id="IPR037151">
    <property type="entry name" value="AlkB-like_sf"/>
</dbReference>
<dbReference type="PANTHER" id="PTHR31573:SF1">
    <property type="entry name" value="DNA OXIDATIVE DEMETHYLASE ALKBH2"/>
    <property type="match status" value="1"/>
</dbReference>
<dbReference type="GO" id="GO:0035516">
    <property type="term" value="F:broad specificity oxidative DNA demethylase activity"/>
    <property type="evidence" value="ECO:0007669"/>
    <property type="project" value="TreeGrafter"/>
</dbReference>
<sequence length="490" mass="55248">MTHWRSGANEKRRFITVSVRPFGFLLGAFSDLSTIELDPEVRGEKLASAGTDAATQDAPGNLGSTKRRFQATLFNVKFGAQRGRLPPSKSDPGMAKRTRSQATKEEQVVVVAAEESDSSVKRAKGIAGYASPAYEPKEAEPFYKSSELTTTSSAPKYHHRGPFNQVTRQEFCDEHRVHGLPDADIFYKADFIDPRIAEKWRQELDQLPEWYRPKLKVYGREITQSREIAAYATAPGLSLQYSGHPVEMHAPFPPLLNHIASMLSTDECLGSDVRFNHCMLNRYDDGSIYIGRHSDNIENQVIVTVSLGANRSWIMERKYSRKQRQEGTDEPKTKKRWTLENGSLLVMQGATQRHYTHEIPKELKVKGPRISITFRQLVYDKCVDHFGSLTKSTYASRAEHSSTRPGSKRSALKTTLLSQPYPTLSLTAKRKQRPHYTHLVQGDNDRHHVSALGRLVIEAQNGTNQSRLQPAKEQETVSNWHAERFAGADA</sequence>
<feature type="binding site" evidence="1">
    <location>
        <position position="373"/>
    </location>
    <ligand>
        <name>2-oxoglutarate</name>
        <dbReference type="ChEBI" id="CHEBI:16810"/>
    </ligand>
</feature>
<name>A0A317XY97_9BASI</name>
<evidence type="ECO:0000256" key="1">
    <source>
        <dbReference type="PIRSR" id="PIRSR632852-1"/>
    </source>
</evidence>
<dbReference type="Gene3D" id="2.60.120.590">
    <property type="entry name" value="Alpha-ketoglutarate-dependent dioxygenase AlkB-like"/>
    <property type="match status" value="1"/>
</dbReference>
<accession>A0A317XY97</accession>
<dbReference type="OrthoDB" id="545910at2759"/>
<reference evidence="4 5" key="1">
    <citation type="journal article" date="2018" name="Mol. Biol. Evol.">
        <title>Broad Genomic Sampling Reveals a Smut Pathogenic Ancestry of the Fungal Clade Ustilaginomycotina.</title>
        <authorList>
            <person name="Kijpornyongpan T."/>
            <person name="Mondo S.J."/>
            <person name="Barry K."/>
            <person name="Sandor L."/>
            <person name="Lee J."/>
            <person name="Lipzen A."/>
            <person name="Pangilinan J."/>
            <person name="LaButti K."/>
            <person name="Hainaut M."/>
            <person name="Henrissat B."/>
            <person name="Grigoriev I.V."/>
            <person name="Spatafora J.W."/>
            <person name="Aime M.C."/>
        </authorList>
    </citation>
    <scope>NUCLEOTIDE SEQUENCE [LARGE SCALE GENOMIC DNA]</scope>
    <source>
        <strain evidence="4 5">MCA 3645</strain>
    </source>
</reference>
<dbReference type="EMBL" id="KZ819188">
    <property type="protein sequence ID" value="PWZ02878.1"/>
    <property type="molecule type" value="Genomic_DNA"/>
</dbReference>